<evidence type="ECO:0000313" key="4">
    <source>
        <dbReference type="Proteomes" id="UP001428817"/>
    </source>
</evidence>
<dbReference type="SUPFAM" id="SSF46955">
    <property type="entry name" value="Putative DNA-binding domain"/>
    <property type="match status" value="1"/>
</dbReference>
<organism evidence="3 4">
    <name type="scientific">Pseudonocardia eucalypti</name>
    <dbReference type="NCBI Taxonomy" id="648755"/>
    <lineage>
        <taxon>Bacteria</taxon>
        <taxon>Bacillati</taxon>
        <taxon>Actinomycetota</taxon>
        <taxon>Actinomycetes</taxon>
        <taxon>Pseudonocardiales</taxon>
        <taxon>Pseudonocardiaceae</taxon>
        <taxon>Pseudonocardia</taxon>
    </lineage>
</organism>
<dbReference type="RefSeq" id="WP_185059647.1">
    <property type="nucleotide sequence ID" value="NZ_BAABJP010000015.1"/>
</dbReference>
<dbReference type="InterPro" id="IPR041657">
    <property type="entry name" value="HTH_17"/>
</dbReference>
<dbReference type="NCBIfam" id="TIGR01764">
    <property type="entry name" value="excise"/>
    <property type="match status" value="1"/>
</dbReference>
<accession>A0ABP9Q708</accession>
<dbReference type="EMBL" id="BAABJP010000015">
    <property type="protein sequence ID" value="GAA5156664.1"/>
    <property type="molecule type" value="Genomic_DNA"/>
</dbReference>
<gene>
    <name evidence="3" type="ORF">GCM10023321_32880</name>
</gene>
<comment type="caution">
    <text evidence="3">The sequence shown here is derived from an EMBL/GenBank/DDBJ whole genome shotgun (WGS) entry which is preliminary data.</text>
</comment>
<dbReference type="Proteomes" id="UP001428817">
    <property type="component" value="Unassembled WGS sequence"/>
</dbReference>
<keyword evidence="4" id="KW-1185">Reference proteome</keyword>
<reference evidence="4" key="1">
    <citation type="journal article" date="2019" name="Int. J. Syst. Evol. Microbiol.">
        <title>The Global Catalogue of Microorganisms (GCM) 10K type strain sequencing project: providing services to taxonomists for standard genome sequencing and annotation.</title>
        <authorList>
            <consortium name="The Broad Institute Genomics Platform"/>
            <consortium name="The Broad Institute Genome Sequencing Center for Infectious Disease"/>
            <person name="Wu L."/>
            <person name="Ma J."/>
        </authorList>
    </citation>
    <scope>NUCLEOTIDE SEQUENCE [LARGE SCALE GENOMIC DNA]</scope>
    <source>
        <strain evidence="4">JCM 18303</strain>
    </source>
</reference>
<name>A0ABP9Q708_9PSEU</name>
<evidence type="ECO:0000313" key="3">
    <source>
        <dbReference type="EMBL" id="GAA5156664.1"/>
    </source>
</evidence>
<feature type="domain" description="Helix-turn-helix" evidence="2">
    <location>
        <begin position="26"/>
        <end position="72"/>
    </location>
</feature>
<dbReference type="InterPro" id="IPR009061">
    <property type="entry name" value="DNA-bd_dom_put_sf"/>
</dbReference>
<proteinExistence type="predicted"/>
<feature type="region of interest" description="Disordered" evidence="1">
    <location>
        <begin position="1"/>
        <end position="21"/>
    </location>
</feature>
<protein>
    <recommendedName>
        <fullName evidence="2">Helix-turn-helix domain-containing protein</fullName>
    </recommendedName>
</protein>
<dbReference type="InterPro" id="IPR010093">
    <property type="entry name" value="SinI_DNA-bd"/>
</dbReference>
<sequence length="79" mass="8304">MNLGEKTAPEFGTGVGAQRPASGAELLTVAEVSNTLRVSKMTIYRMVHAGEIPHVRVGRSFRIPADAVRDILGSRGAAG</sequence>
<evidence type="ECO:0000256" key="1">
    <source>
        <dbReference type="SAM" id="MobiDB-lite"/>
    </source>
</evidence>
<evidence type="ECO:0000259" key="2">
    <source>
        <dbReference type="Pfam" id="PF12728"/>
    </source>
</evidence>
<dbReference type="Pfam" id="PF12728">
    <property type="entry name" value="HTH_17"/>
    <property type="match status" value="1"/>
</dbReference>